<feature type="binding site" evidence="1">
    <location>
        <position position="87"/>
    </location>
    <ligand>
        <name>Mg(2+)</name>
        <dbReference type="ChEBI" id="CHEBI:18420"/>
        <label>3</label>
    </ligand>
</feature>
<keyword evidence="1 4" id="KW-0418">Kinase</keyword>
<dbReference type="AlphaFoldDB" id="A0A7J5BZA6"/>
<dbReference type="PANTHER" id="PTHR30270:SF0">
    <property type="entry name" value="THIAMINE-MONOPHOSPHATE KINASE"/>
    <property type="match status" value="1"/>
</dbReference>
<feature type="binding site" evidence="1">
    <location>
        <position position="87"/>
    </location>
    <ligand>
        <name>Mg(2+)</name>
        <dbReference type="ChEBI" id="CHEBI:18420"/>
        <label>2</label>
    </ligand>
</feature>
<feature type="binding site" evidence="1">
    <location>
        <position position="57"/>
    </location>
    <ligand>
        <name>Mg(2+)</name>
        <dbReference type="ChEBI" id="CHEBI:18420"/>
        <label>1</label>
    </ligand>
</feature>
<feature type="region of interest" description="Disordered" evidence="2">
    <location>
        <begin position="359"/>
        <end position="383"/>
    </location>
</feature>
<accession>A0A7J5BZA6</accession>
<feature type="binding site" evidence="1">
    <location>
        <position position="87"/>
    </location>
    <ligand>
        <name>Mg(2+)</name>
        <dbReference type="ChEBI" id="CHEBI:18420"/>
        <label>4</label>
    </ligand>
</feature>
<evidence type="ECO:0000259" key="3">
    <source>
        <dbReference type="Pfam" id="PF00586"/>
    </source>
</evidence>
<evidence type="ECO:0000256" key="2">
    <source>
        <dbReference type="SAM" id="MobiDB-lite"/>
    </source>
</evidence>
<dbReference type="SUPFAM" id="SSF55326">
    <property type="entry name" value="PurM N-terminal domain-like"/>
    <property type="match status" value="1"/>
</dbReference>
<feature type="binding site" evidence="1">
    <location>
        <position position="56"/>
    </location>
    <ligand>
        <name>Mg(2+)</name>
        <dbReference type="ChEBI" id="CHEBI:18420"/>
        <label>4</label>
    </ligand>
</feature>
<feature type="binding site" evidence="1">
    <location>
        <position position="246"/>
    </location>
    <ligand>
        <name>ATP</name>
        <dbReference type="ChEBI" id="CHEBI:30616"/>
    </ligand>
</feature>
<dbReference type="OrthoDB" id="9802811at2"/>
<dbReference type="EMBL" id="WBJZ01000005">
    <property type="protein sequence ID" value="KAB1659637.1"/>
    <property type="molecule type" value="Genomic_DNA"/>
</dbReference>
<organism evidence="4 5">
    <name type="scientific">Pseudoclavibacter chungangensis</name>
    <dbReference type="NCBI Taxonomy" id="587635"/>
    <lineage>
        <taxon>Bacteria</taxon>
        <taxon>Bacillati</taxon>
        <taxon>Actinomycetota</taxon>
        <taxon>Actinomycetes</taxon>
        <taxon>Micrococcales</taxon>
        <taxon>Microbacteriaceae</taxon>
        <taxon>Pseudoclavibacter</taxon>
    </lineage>
</organism>
<feature type="binding site" evidence="1">
    <location>
        <position position="369"/>
    </location>
    <ligand>
        <name>substrate</name>
    </ligand>
</feature>
<keyword evidence="1" id="KW-0067">ATP-binding</keyword>
<dbReference type="RefSeq" id="WP_158039802.1">
    <property type="nucleotide sequence ID" value="NZ_JACCFV010000001.1"/>
</dbReference>
<feature type="binding site" evidence="1">
    <location>
        <position position="307"/>
    </location>
    <ligand>
        <name>substrate</name>
    </ligand>
</feature>
<dbReference type="EC" id="2.7.4.16" evidence="1"/>
<dbReference type="Gene3D" id="3.30.1330.10">
    <property type="entry name" value="PurM-like, N-terminal domain"/>
    <property type="match status" value="1"/>
</dbReference>
<feature type="binding site" evidence="1">
    <location>
        <position position="65"/>
    </location>
    <ligand>
        <name>substrate</name>
    </ligand>
</feature>
<dbReference type="Proteomes" id="UP000467240">
    <property type="component" value="Unassembled WGS sequence"/>
</dbReference>
<dbReference type="GO" id="GO:0005524">
    <property type="term" value="F:ATP binding"/>
    <property type="evidence" value="ECO:0007669"/>
    <property type="project" value="UniProtKB-UniRule"/>
</dbReference>
<comment type="caution">
    <text evidence="4">The sequence shown here is derived from an EMBL/GenBank/DDBJ whole genome shotgun (WGS) entry which is preliminary data.</text>
</comment>
<evidence type="ECO:0000313" key="4">
    <source>
        <dbReference type="EMBL" id="KAB1659637.1"/>
    </source>
</evidence>
<dbReference type="InterPro" id="IPR036921">
    <property type="entry name" value="PurM-like_N_sf"/>
</dbReference>
<evidence type="ECO:0000313" key="5">
    <source>
        <dbReference type="Proteomes" id="UP000467240"/>
    </source>
</evidence>
<reference evidence="4 5" key="1">
    <citation type="submission" date="2019-09" db="EMBL/GenBank/DDBJ databases">
        <title>Phylogeny of genus Pseudoclavibacter and closely related genus.</title>
        <authorList>
            <person name="Li Y."/>
        </authorList>
    </citation>
    <scope>NUCLEOTIDE SEQUENCE [LARGE SCALE GENOMIC DNA]</scope>
    <source>
        <strain evidence="4 5">DSM 23821</strain>
    </source>
</reference>
<name>A0A7J5BZA6_9MICO</name>
<dbReference type="UniPathway" id="UPA00060">
    <property type="reaction ID" value="UER00142"/>
</dbReference>
<feature type="binding site" evidence="1">
    <location>
        <position position="244"/>
    </location>
    <ligand>
        <name>Mg(2+)</name>
        <dbReference type="ChEBI" id="CHEBI:18420"/>
        <label>3</label>
    </ligand>
</feature>
<evidence type="ECO:0000256" key="1">
    <source>
        <dbReference type="HAMAP-Rule" id="MF_02128"/>
    </source>
</evidence>
<dbReference type="InterPro" id="IPR006283">
    <property type="entry name" value="ThiL-like"/>
</dbReference>
<keyword evidence="1 4" id="KW-0808">Transferase</keyword>
<keyword evidence="5" id="KW-1185">Reference proteome</keyword>
<feature type="binding site" evidence="1">
    <location>
        <position position="162"/>
    </location>
    <ligand>
        <name>ATP</name>
        <dbReference type="ChEBI" id="CHEBI:30616"/>
    </ligand>
</feature>
<keyword evidence="1" id="KW-0547">Nucleotide-binding</keyword>
<proteinExistence type="inferred from homology"/>
<feature type="binding site" evidence="1">
    <location>
        <position position="58"/>
    </location>
    <ligand>
        <name>Mg(2+)</name>
        <dbReference type="ChEBI" id="CHEBI:18420"/>
        <label>2</label>
    </ligand>
</feature>
<comment type="pathway">
    <text evidence="1">Cofactor biosynthesis; thiamine diphosphate biosynthesis; thiamine diphosphate from thiamine phosphate: step 1/1.</text>
</comment>
<comment type="catalytic activity">
    <reaction evidence="1">
        <text>thiamine phosphate + ATP = thiamine diphosphate + ADP</text>
        <dbReference type="Rhea" id="RHEA:15913"/>
        <dbReference type="ChEBI" id="CHEBI:30616"/>
        <dbReference type="ChEBI" id="CHEBI:37575"/>
        <dbReference type="ChEBI" id="CHEBI:58937"/>
        <dbReference type="ChEBI" id="CHEBI:456216"/>
        <dbReference type="EC" id="2.7.4.16"/>
    </reaction>
</comment>
<feature type="binding site" evidence="1">
    <location>
        <position position="247"/>
    </location>
    <ligand>
        <name>Mg(2+)</name>
        <dbReference type="ChEBI" id="CHEBI:18420"/>
        <label>5</label>
    </ligand>
</feature>
<dbReference type="GO" id="GO:0009228">
    <property type="term" value="P:thiamine biosynthetic process"/>
    <property type="evidence" value="ECO:0007669"/>
    <property type="project" value="UniProtKB-KW"/>
</dbReference>
<comment type="function">
    <text evidence="1">Catalyzes the ATP-dependent phosphorylation of thiamine-monophosphate (TMP) to form thiamine-pyrophosphate (TPP), the active form of vitamin B1.</text>
</comment>
<keyword evidence="1" id="KW-0460">Magnesium</keyword>
<dbReference type="PANTHER" id="PTHR30270">
    <property type="entry name" value="THIAMINE-MONOPHOSPHATE KINASE"/>
    <property type="match status" value="1"/>
</dbReference>
<feature type="domain" description="PurM-like N-terminal" evidence="3">
    <location>
        <begin position="40"/>
        <end position="152"/>
    </location>
</feature>
<feature type="binding site" evidence="1">
    <location>
        <position position="137"/>
    </location>
    <ligand>
        <name>Mg(2+)</name>
        <dbReference type="ChEBI" id="CHEBI:18420"/>
        <label>1</label>
    </ligand>
</feature>
<feature type="binding site" evidence="1">
    <location>
        <begin position="136"/>
        <end position="137"/>
    </location>
    <ligand>
        <name>ATP</name>
        <dbReference type="ChEBI" id="CHEBI:30616"/>
    </ligand>
</feature>
<dbReference type="CDD" id="cd02194">
    <property type="entry name" value="ThiL"/>
    <property type="match status" value="1"/>
</dbReference>
<dbReference type="InterPro" id="IPR016188">
    <property type="entry name" value="PurM-like_N"/>
</dbReference>
<dbReference type="GO" id="GO:0000287">
    <property type="term" value="F:magnesium ion binding"/>
    <property type="evidence" value="ECO:0007669"/>
    <property type="project" value="UniProtKB-UniRule"/>
</dbReference>
<comment type="caution">
    <text evidence="1">Lacks conserved residue(s) required for the propagation of feature annotation.</text>
</comment>
<dbReference type="Gene3D" id="3.90.650.10">
    <property type="entry name" value="PurM-like C-terminal domain"/>
    <property type="match status" value="1"/>
</dbReference>
<keyword evidence="1" id="KW-0479">Metal-binding</keyword>
<gene>
    <name evidence="1 4" type="primary">thiL</name>
    <name evidence="4" type="ORF">F8O01_05085</name>
</gene>
<dbReference type="SUPFAM" id="SSF56042">
    <property type="entry name" value="PurM C-terminal domain-like"/>
    <property type="match status" value="1"/>
</dbReference>
<comment type="miscellaneous">
    <text evidence="1">Reaction mechanism of ThiL seems to utilize a direct, inline transfer of the gamma-phosphate of ATP to TMP rather than a phosphorylated enzyme intermediate.</text>
</comment>
<feature type="binding site" evidence="1">
    <location>
        <position position="42"/>
    </location>
    <ligand>
        <name>Mg(2+)</name>
        <dbReference type="ChEBI" id="CHEBI:18420"/>
        <label>4</label>
    </ligand>
</feature>
<keyword evidence="1" id="KW-0784">Thiamine biosynthesis</keyword>
<dbReference type="GO" id="GO:0009030">
    <property type="term" value="F:thiamine-phosphate kinase activity"/>
    <property type="evidence" value="ECO:0007669"/>
    <property type="project" value="UniProtKB-UniRule"/>
</dbReference>
<dbReference type="InterPro" id="IPR036676">
    <property type="entry name" value="PurM-like_C_sf"/>
</dbReference>
<sequence>MHERTADDGARTVGEAGELETLRRVLSVLPEPPDDVLGAGDDAAVVPAPDGRFVVTTDLMVEVPDFRRFWSRPEELGAKAIVSNASDVAAMGATPTSFVIGLAVPGTTPLAWVEGFARGLRDAIDELVPGAHVVGGDLSRGERVLVSVTAFGDLDDGAPVRRSGAAPGDVLALAGAAGRSATGLALLLRADADPDGEPPLGSVPDRLRALGPAAAAVVDQHLAPVAPVLAGAAAREAGASAMLDVSDGLALDAARLARASGVTVDLDPSAFADDVAASRDALRLAAPELGAGELDAWALDLVLGGGEDHSLLASFPPGTELPAPFHAVGRVTGTVEDRRTPAERAAGFVPDADGARVTVGGEPRVLGGWDPYTAPGARTRGDG</sequence>
<dbReference type="HAMAP" id="MF_02128">
    <property type="entry name" value="TMP_kinase"/>
    <property type="match status" value="1"/>
</dbReference>
<feature type="binding site" evidence="1">
    <location>
        <position position="58"/>
    </location>
    <ligand>
        <name>Mg(2+)</name>
        <dbReference type="ChEBI" id="CHEBI:18420"/>
        <label>1</label>
    </ligand>
</feature>
<comment type="similarity">
    <text evidence="1">Belongs to the thiamine-monophosphate kinase family.</text>
</comment>
<dbReference type="Pfam" id="PF00586">
    <property type="entry name" value="AIRS"/>
    <property type="match status" value="1"/>
</dbReference>
<dbReference type="GO" id="GO:0009229">
    <property type="term" value="P:thiamine diphosphate biosynthetic process"/>
    <property type="evidence" value="ECO:0007669"/>
    <property type="project" value="UniProtKB-UniRule"/>
</dbReference>
<dbReference type="NCBIfam" id="TIGR01379">
    <property type="entry name" value="thiL"/>
    <property type="match status" value="1"/>
</dbReference>
<protein>
    <recommendedName>
        <fullName evidence="1">Thiamine-monophosphate kinase</fullName>
        <shortName evidence="1">TMP kinase</shortName>
        <shortName evidence="1">Thiamine-phosphate kinase</shortName>
        <ecNumber evidence="1">2.7.4.16</ecNumber>
    </recommendedName>
</protein>
<feature type="binding site" evidence="1">
    <location>
        <position position="42"/>
    </location>
    <ligand>
        <name>Mg(2+)</name>
        <dbReference type="ChEBI" id="CHEBI:18420"/>
        <label>3</label>
    </ligand>
</feature>